<sequence>MFEILVLVLVVGGIVLLLGPRIRGRRGPGASNGSGGPGGMAEFRERRSPGVRGANSSGTLLVTGVSAGAPSDGSHLVTITGVINGPTIREHEVYTRVLMAVGTAPSMGQLMPVVYSTKNPDKWGIVATPPPDMPPPPNMPPPPAGPTELR</sequence>
<protein>
    <submittedName>
        <fullName evidence="2">Uncharacterized protein</fullName>
    </submittedName>
</protein>
<evidence type="ECO:0000313" key="2">
    <source>
        <dbReference type="EMBL" id="MCV7422210.1"/>
    </source>
</evidence>
<name>A0A9X3BUF3_9MYCO</name>
<reference evidence="2" key="2">
    <citation type="journal article" date="2022" name="BMC Genomics">
        <title>Comparative genome analysis of mycobacteria focusing on tRNA and non-coding RNA.</title>
        <authorList>
            <person name="Behra P.R.K."/>
            <person name="Pettersson B.M.F."/>
            <person name="Ramesh M."/>
            <person name="Das S."/>
            <person name="Dasgupta S."/>
            <person name="Kirsebom L.A."/>
        </authorList>
    </citation>
    <scope>NUCLEOTIDE SEQUENCE</scope>
    <source>
        <strain evidence="2">DSM 44838</strain>
    </source>
</reference>
<proteinExistence type="predicted"/>
<accession>A0A9X3BUF3</accession>
<organism evidence="2 3">
    <name type="scientific">Mycobacterium yunnanensis</name>
    <dbReference type="NCBI Taxonomy" id="368477"/>
    <lineage>
        <taxon>Bacteria</taxon>
        <taxon>Bacillati</taxon>
        <taxon>Actinomycetota</taxon>
        <taxon>Actinomycetes</taxon>
        <taxon>Mycobacteriales</taxon>
        <taxon>Mycobacteriaceae</taxon>
        <taxon>Mycobacterium</taxon>
    </lineage>
</organism>
<comment type="caution">
    <text evidence="2">The sequence shown here is derived from an EMBL/GenBank/DDBJ whole genome shotgun (WGS) entry which is preliminary data.</text>
</comment>
<keyword evidence="3" id="KW-1185">Reference proteome</keyword>
<gene>
    <name evidence="2" type="ORF">H7K45_16795</name>
</gene>
<reference evidence="2" key="1">
    <citation type="submission" date="2020-07" db="EMBL/GenBank/DDBJ databases">
        <authorList>
            <person name="Pettersson B.M.F."/>
            <person name="Behra P.R.K."/>
            <person name="Ramesh M."/>
            <person name="Das S."/>
            <person name="Dasgupta S."/>
            <person name="Kirsebom L.A."/>
        </authorList>
    </citation>
    <scope>NUCLEOTIDE SEQUENCE</scope>
    <source>
        <strain evidence="2">DSM 44838</strain>
    </source>
</reference>
<dbReference type="RefSeq" id="WP_263996947.1">
    <property type="nucleotide sequence ID" value="NZ_JACKVK010000008.1"/>
</dbReference>
<evidence type="ECO:0000313" key="3">
    <source>
        <dbReference type="Proteomes" id="UP001141629"/>
    </source>
</evidence>
<dbReference type="EMBL" id="JACKVK010000008">
    <property type="protein sequence ID" value="MCV7422210.1"/>
    <property type="molecule type" value="Genomic_DNA"/>
</dbReference>
<evidence type="ECO:0000256" key="1">
    <source>
        <dbReference type="SAM" id="MobiDB-lite"/>
    </source>
</evidence>
<feature type="compositionally biased region" description="Pro residues" evidence="1">
    <location>
        <begin position="128"/>
        <end position="150"/>
    </location>
</feature>
<dbReference type="Proteomes" id="UP001141629">
    <property type="component" value="Unassembled WGS sequence"/>
</dbReference>
<feature type="region of interest" description="Disordered" evidence="1">
    <location>
        <begin position="125"/>
        <end position="150"/>
    </location>
</feature>
<dbReference type="AlphaFoldDB" id="A0A9X3BUF3"/>